<dbReference type="STRING" id="1403190.A0A0F0IFG1"/>
<protein>
    <submittedName>
        <fullName evidence="2">Uncharacterized protein</fullName>
    </submittedName>
</protein>
<dbReference type="Pfam" id="PF20717">
    <property type="entry name" value="DUF6829"/>
    <property type="match status" value="1"/>
</dbReference>
<reference evidence="2 3" key="1">
    <citation type="submission" date="2015-02" db="EMBL/GenBank/DDBJ databases">
        <title>Draft genome sequence of Aspergillus parasiticus SU-1.</title>
        <authorList>
            <person name="Yu J."/>
            <person name="Fedorova N."/>
            <person name="Yin Y."/>
            <person name="Losada L."/>
            <person name="Zafar N."/>
            <person name="Taujale R."/>
            <person name="Ehrlich K.C."/>
            <person name="Bhatnagar D."/>
            <person name="Cleveland T.E."/>
            <person name="Bennett J.W."/>
            <person name="Nierman W.C."/>
        </authorList>
    </citation>
    <scope>NUCLEOTIDE SEQUENCE [LARGE SCALE GENOMIC DNA]</scope>
    <source>
        <strain evidence="3">ATCC 56775 / NRRL 5862 / SRRC 143 / SU-1</strain>
    </source>
</reference>
<dbReference type="Proteomes" id="UP000033540">
    <property type="component" value="Unassembled WGS sequence"/>
</dbReference>
<proteinExistence type="predicted"/>
<evidence type="ECO:0000313" key="2">
    <source>
        <dbReference type="EMBL" id="KJK64563.1"/>
    </source>
</evidence>
<feature type="region of interest" description="Disordered" evidence="1">
    <location>
        <begin position="40"/>
        <end position="65"/>
    </location>
</feature>
<dbReference type="EMBL" id="JZEE01000392">
    <property type="protein sequence ID" value="KJK64563.1"/>
    <property type="molecule type" value="Genomic_DNA"/>
</dbReference>
<dbReference type="AlphaFoldDB" id="A0A0F0IFG1"/>
<dbReference type="OrthoDB" id="5295627at2759"/>
<gene>
    <name evidence="2" type="ORF">P875_00011193</name>
</gene>
<name>A0A0F0IFG1_ASPPU</name>
<organism evidence="2 3">
    <name type="scientific">Aspergillus parasiticus (strain ATCC 56775 / NRRL 5862 / SRRC 143 / SU-1)</name>
    <dbReference type="NCBI Taxonomy" id="1403190"/>
    <lineage>
        <taxon>Eukaryota</taxon>
        <taxon>Fungi</taxon>
        <taxon>Dikarya</taxon>
        <taxon>Ascomycota</taxon>
        <taxon>Pezizomycotina</taxon>
        <taxon>Eurotiomycetes</taxon>
        <taxon>Eurotiomycetidae</taxon>
        <taxon>Eurotiales</taxon>
        <taxon>Aspergillaceae</taxon>
        <taxon>Aspergillus</taxon>
        <taxon>Aspergillus subgen. Circumdati</taxon>
    </lineage>
</organism>
<dbReference type="InterPro" id="IPR049232">
    <property type="entry name" value="DUF6829"/>
</dbReference>
<evidence type="ECO:0000256" key="1">
    <source>
        <dbReference type="SAM" id="MobiDB-lite"/>
    </source>
</evidence>
<evidence type="ECO:0000313" key="3">
    <source>
        <dbReference type="Proteomes" id="UP000033540"/>
    </source>
</evidence>
<feature type="compositionally biased region" description="Polar residues" evidence="1">
    <location>
        <begin position="41"/>
        <end position="59"/>
    </location>
</feature>
<sequence length="430" mass="47491">MADPQESLVDIVKKNKFTTKSEDEVLELFKNAFETELNHLKNASPTVESGATEQGNGTPSKKVFGEDFPEVNRTLTSMLAIKWVLAGDYETFTSGQNNGKLEEKSFVKLQEFFRDRLPTGEDVYALIVALMIDDIGKDKALAESVEIPEKNHGEVLLKAVEKGLVPALETITDQAKKQNIIQSLAIGSKLDISQIVQGETVPHSMLALNDSRNLHDAFNIKAMVTLLDVGGAAAHCDPRGCTVMTQPIFDHYMKAIELLDEYRRKENPGWPECYNKYLAYRADILKDGGFALLSTEDLEKRALLRLLCMGRVETKAKAEQFQKAFSDLPSSTKTALVEGMSVNGIDDGTAILPYYAPGILSEVLRDVPDERTVPYLDAFMKFLTGVYDGSKPEPGEPGALKERDLAPMQGLVKSPGFKRNPEILAKATLE</sequence>
<comment type="caution">
    <text evidence="2">The sequence shown here is derived from an EMBL/GenBank/DDBJ whole genome shotgun (WGS) entry which is preliminary data.</text>
</comment>
<accession>A0A0F0IFG1</accession>